<organism evidence="1">
    <name type="scientific">marine sediment metagenome</name>
    <dbReference type="NCBI Taxonomy" id="412755"/>
    <lineage>
        <taxon>unclassified sequences</taxon>
        <taxon>metagenomes</taxon>
        <taxon>ecological metagenomes</taxon>
    </lineage>
</organism>
<protein>
    <submittedName>
        <fullName evidence="1">Uncharacterized protein</fullName>
    </submittedName>
</protein>
<gene>
    <name evidence="1" type="ORF">LCGC14_2443750</name>
</gene>
<name>A0A0F9BIE1_9ZZZZ</name>
<reference evidence="1" key="1">
    <citation type="journal article" date="2015" name="Nature">
        <title>Complex archaea that bridge the gap between prokaryotes and eukaryotes.</title>
        <authorList>
            <person name="Spang A."/>
            <person name="Saw J.H."/>
            <person name="Jorgensen S.L."/>
            <person name="Zaremba-Niedzwiedzka K."/>
            <person name="Martijn J."/>
            <person name="Lind A.E."/>
            <person name="van Eijk R."/>
            <person name="Schleper C."/>
            <person name="Guy L."/>
            <person name="Ettema T.J."/>
        </authorList>
    </citation>
    <scope>NUCLEOTIDE SEQUENCE</scope>
</reference>
<sequence length="43" mass="4660">AVRLGLPINNEIVVLDGLKGNELVVSGGWWRLRDNETVTVSGL</sequence>
<feature type="non-terminal residue" evidence="1">
    <location>
        <position position="1"/>
    </location>
</feature>
<dbReference type="AlphaFoldDB" id="A0A0F9BIE1"/>
<evidence type="ECO:0000313" key="1">
    <source>
        <dbReference type="EMBL" id="KKL21610.1"/>
    </source>
</evidence>
<dbReference type="EMBL" id="LAZR01037665">
    <property type="protein sequence ID" value="KKL21610.1"/>
    <property type="molecule type" value="Genomic_DNA"/>
</dbReference>
<dbReference type="Gene3D" id="2.40.420.20">
    <property type="match status" value="1"/>
</dbReference>
<accession>A0A0F9BIE1</accession>
<comment type="caution">
    <text evidence="1">The sequence shown here is derived from an EMBL/GenBank/DDBJ whole genome shotgun (WGS) entry which is preliminary data.</text>
</comment>
<proteinExistence type="predicted"/>